<protein>
    <recommendedName>
        <fullName evidence="4">Single-stranded DNA-binding protein</fullName>
    </recommendedName>
</protein>
<evidence type="ECO:0000313" key="2">
    <source>
        <dbReference type="EMBL" id="MBB6099975.1"/>
    </source>
</evidence>
<reference evidence="2 3" key="1">
    <citation type="submission" date="2020-08" db="EMBL/GenBank/DDBJ databases">
        <title>Genomic Encyclopedia of Type Strains, Phase IV (KMG-IV): sequencing the most valuable type-strain genomes for metagenomic binning, comparative biology and taxonomic classification.</title>
        <authorList>
            <person name="Goeker M."/>
        </authorList>
    </citation>
    <scope>NUCLEOTIDE SEQUENCE [LARGE SCALE GENOMIC DNA]</scope>
    <source>
        <strain evidence="2 3">DSM 21458</strain>
    </source>
</reference>
<dbReference type="Proteomes" id="UP000569951">
    <property type="component" value="Unassembled WGS sequence"/>
</dbReference>
<gene>
    <name evidence="2" type="ORF">HNR42_003436</name>
</gene>
<organism evidence="2 3">
    <name type="scientific">Deinobacterium chartae</name>
    <dbReference type="NCBI Taxonomy" id="521158"/>
    <lineage>
        <taxon>Bacteria</taxon>
        <taxon>Thermotogati</taxon>
        <taxon>Deinococcota</taxon>
        <taxon>Deinococci</taxon>
        <taxon>Deinococcales</taxon>
        <taxon>Deinococcaceae</taxon>
        <taxon>Deinobacterium</taxon>
    </lineage>
</organism>
<dbReference type="AlphaFoldDB" id="A0A841I852"/>
<feature type="region of interest" description="Disordered" evidence="1">
    <location>
        <begin position="124"/>
        <end position="155"/>
    </location>
</feature>
<accession>A0A841I852</accession>
<sequence>MRNKPLSSEARDALTESSFEGQVIWQPAELQGDRARLQPVLPIPALAAHLDEALGIESWAYQLSVISVSPAVVHARLELGGSARDGLGSGLHLEDASRAALSAAAAAFGIGEHELSAPHRWAPYDPEQPTAAATLAPAHSSTAQPSPEPVKPKAHQHIDEMMERLKEAGLGLEAAKLSMRYGGYGSTLEESRQLYAQLRDLLRERSGDD</sequence>
<comment type="caution">
    <text evidence="2">The sequence shown here is derived from an EMBL/GenBank/DDBJ whole genome shotgun (WGS) entry which is preliminary data.</text>
</comment>
<dbReference type="EMBL" id="JACHHG010000018">
    <property type="protein sequence ID" value="MBB6099975.1"/>
    <property type="molecule type" value="Genomic_DNA"/>
</dbReference>
<name>A0A841I852_9DEIO</name>
<evidence type="ECO:0000313" key="3">
    <source>
        <dbReference type="Proteomes" id="UP000569951"/>
    </source>
</evidence>
<evidence type="ECO:0000256" key="1">
    <source>
        <dbReference type="SAM" id="MobiDB-lite"/>
    </source>
</evidence>
<evidence type="ECO:0008006" key="4">
    <source>
        <dbReference type="Google" id="ProtNLM"/>
    </source>
</evidence>
<dbReference type="RefSeq" id="WP_183988713.1">
    <property type="nucleotide sequence ID" value="NZ_JACHHG010000018.1"/>
</dbReference>
<proteinExistence type="predicted"/>
<keyword evidence="3" id="KW-1185">Reference proteome</keyword>